<organism evidence="4">
    <name type="scientific">Haemonchus placei</name>
    <name type="common">Barber's pole worm</name>
    <dbReference type="NCBI Taxonomy" id="6290"/>
    <lineage>
        <taxon>Eukaryota</taxon>
        <taxon>Metazoa</taxon>
        <taxon>Ecdysozoa</taxon>
        <taxon>Nematoda</taxon>
        <taxon>Chromadorea</taxon>
        <taxon>Rhabditida</taxon>
        <taxon>Rhabditina</taxon>
        <taxon>Rhabditomorpha</taxon>
        <taxon>Strongyloidea</taxon>
        <taxon>Trichostrongylidae</taxon>
        <taxon>Haemonchus</taxon>
    </lineage>
</organism>
<dbReference type="WBParaSite" id="HPLM_0001780801-mRNA-1">
    <property type="protein sequence ID" value="HPLM_0001780801-mRNA-1"/>
    <property type="gene ID" value="HPLM_0001780801"/>
</dbReference>
<feature type="region of interest" description="Disordered" evidence="1">
    <location>
        <begin position="398"/>
        <end position="440"/>
    </location>
</feature>
<dbReference type="EMBL" id="UZAF01020157">
    <property type="protein sequence ID" value="VDO67014.1"/>
    <property type="molecule type" value="Genomic_DNA"/>
</dbReference>
<keyword evidence="3" id="KW-1185">Reference proteome</keyword>
<dbReference type="Proteomes" id="UP000268014">
    <property type="component" value="Unassembled WGS sequence"/>
</dbReference>
<sequence length="978" mass="110414">MESVGKQFQYFIDPYAAGSKAYVCVVDIPPHIVEFVNNFMAAKKISGSNIHKNATAKDICHFMSTALRRYHATPLWPMDAEVSAVRLPTDSSNNTSSYAGPTDEAPSSSFSETTSYGSGPTTDSRQSAIDAEKIQTECIVCGDQLAAQGFRISSSSRIQNAIFITGLIACGCSMKLPVKALYYSCNSSRKNICHRHYAEAAQYIAAEMKSAGMPLPNFEDLRGLKSWAYMTSYGIPPHIVGFVNDFLRGMQAGCIATERDICQFLNNSIRRYRATPLWPQDEADVIQGQSLEKTPLQLLQRVDNKRRPTDCEVTPSTGLQHPPRNIEPLPVKIMMGRPVYAIRVSGMPGSRNAGRSGNQQRKQDSFCYDTDQSVRFCSEPQLTAVSLLKSSDSYNDLHEDSMGETASTANGVSRMPVNRSGGTCGGQQRKRRSLFSDTDQSIRSEKELQFSAVSLLESSNSYGDRHMDAMSESKPTTSNKPSSSTIDISSYVNSIGETEPSATGKYYLVKGEMLLNLFRFCPECGNRLKQSRLSAVGMAAIVRYVCPKCSRQAPPIKHWTCQRHFVTHNREKSFKGNVAASVAAITTGLRYIELQRWADLLNLSFVRQAFFCKVFVWTKRTIANVYRAQQDHLLEIVRLFYEKEESLQLAMHARRKSHRSSVLNSQAIISDALTKLVLHSLPTHSSLIGKEGDPKDIERFLQRLSAKGLSVSSLTTSLFTTLDALSNLKHTEKGHVRHQIHVNYLIKWMVRKLRQAARELGCGSICLWIEHIIRHLKAAVEMGIKTGLDVSPFFNTCLMHVRGVHEWPQEEITGMHTRCAHPPLSSTRSEQHALRGFAYQKFRDVILDPSFQKILATASLCNGASLNEVKNIFDRVYRRKKIPYSNSIYDLYTTMSILYMNERRLAKMKLEIEAKRRRRRRNRCTSAFQPFTYTKWTDQILQTDLKARLKMLEMKWDEQSSQEALEMVKVDDRYEIDL</sequence>
<gene>
    <name evidence="2" type="ORF">HPLM_LOCUS17800</name>
</gene>
<feature type="region of interest" description="Disordered" evidence="1">
    <location>
        <begin position="463"/>
        <end position="486"/>
    </location>
</feature>
<name>A0A0N4X0L6_HAEPC</name>
<dbReference type="AlphaFoldDB" id="A0A0N4X0L6"/>
<reference evidence="4" key="1">
    <citation type="submission" date="2017-02" db="UniProtKB">
        <authorList>
            <consortium name="WormBaseParasite"/>
        </authorList>
    </citation>
    <scope>IDENTIFICATION</scope>
</reference>
<feature type="region of interest" description="Disordered" evidence="1">
    <location>
        <begin position="91"/>
        <end position="127"/>
    </location>
</feature>
<dbReference type="OrthoDB" id="5788485at2759"/>
<proteinExistence type="predicted"/>
<dbReference type="PANTHER" id="PTHR31751:SF42">
    <property type="entry name" value="PROTEIN CBG10204"/>
    <property type="match status" value="1"/>
</dbReference>
<feature type="compositionally biased region" description="Low complexity" evidence="1">
    <location>
        <begin position="107"/>
        <end position="119"/>
    </location>
</feature>
<evidence type="ECO:0000313" key="2">
    <source>
        <dbReference type="EMBL" id="VDO67014.1"/>
    </source>
</evidence>
<evidence type="ECO:0000313" key="3">
    <source>
        <dbReference type="Proteomes" id="UP000268014"/>
    </source>
</evidence>
<feature type="region of interest" description="Disordered" evidence="1">
    <location>
        <begin position="307"/>
        <end position="327"/>
    </location>
</feature>
<feature type="compositionally biased region" description="Low complexity" evidence="1">
    <location>
        <begin position="472"/>
        <end position="485"/>
    </location>
</feature>
<dbReference type="PANTHER" id="PTHR31751">
    <property type="entry name" value="SI:CH211-108C17.2-RELATED-RELATED"/>
    <property type="match status" value="1"/>
</dbReference>
<dbReference type="OMA" id="ICLWIEH"/>
<evidence type="ECO:0000256" key="1">
    <source>
        <dbReference type="SAM" id="MobiDB-lite"/>
    </source>
</evidence>
<evidence type="ECO:0000313" key="4">
    <source>
        <dbReference type="WBParaSite" id="HPLM_0001780801-mRNA-1"/>
    </source>
</evidence>
<accession>A0A0N4X0L6</accession>
<protein>
    <submittedName>
        <fullName evidence="4">C2H2-type domain-containing protein</fullName>
    </submittedName>
</protein>
<reference evidence="2 3" key="2">
    <citation type="submission" date="2018-11" db="EMBL/GenBank/DDBJ databases">
        <authorList>
            <consortium name="Pathogen Informatics"/>
        </authorList>
    </citation>
    <scope>NUCLEOTIDE SEQUENCE [LARGE SCALE GENOMIC DNA]</scope>
    <source>
        <strain evidence="2 3">MHpl1</strain>
    </source>
</reference>